<keyword evidence="2" id="KW-0670">Pyruvate</keyword>
<evidence type="ECO:0000313" key="2">
    <source>
        <dbReference type="EMBL" id="AEI78954.1"/>
    </source>
</evidence>
<evidence type="ECO:0000313" key="3">
    <source>
        <dbReference type="Proteomes" id="UP000006798"/>
    </source>
</evidence>
<gene>
    <name evidence="2" type="primary">pckG</name>
    <name evidence="2" type="ordered locus">CNE_1c36640</name>
</gene>
<organism evidence="2 3">
    <name type="scientific">Cupriavidus necator (strain ATCC 43291 / DSM 13513 / CCUG 52238 / LMG 8453 / N-1)</name>
    <name type="common">Ralstonia eutropha</name>
    <dbReference type="NCBI Taxonomy" id="1042878"/>
    <lineage>
        <taxon>Bacteria</taxon>
        <taxon>Pseudomonadati</taxon>
        <taxon>Pseudomonadota</taxon>
        <taxon>Betaproteobacteria</taxon>
        <taxon>Burkholderiales</taxon>
        <taxon>Burkholderiaceae</taxon>
        <taxon>Cupriavidus</taxon>
    </lineage>
</organism>
<dbReference type="EMBL" id="CP002877">
    <property type="protein sequence ID" value="AEI78954.1"/>
    <property type="molecule type" value="Genomic_DNA"/>
</dbReference>
<dbReference type="EC" id="4.1.1.32" evidence="2"/>
<keyword evidence="2" id="KW-0808">Transferase</keyword>
<feature type="region of interest" description="Disordered" evidence="1">
    <location>
        <begin position="1"/>
        <end position="25"/>
    </location>
</feature>
<dbReference type="GO" id="GO:0016301">
    <property type="term" value="F:kinase activity"/>
    <property type="evidence" value="ECO:0007669"/>
    <property type="project" value="UniProtKB-KW"/>
</dbReference>
<name>G0F0R9_CUPNN</name>
<dbReference type="GO" id="GO:0004613">
    <property type="term" value="F:phosphoenolpyruvate carboxykinase (GTP) activity"/>
    <property type="evidence" value="ECO:0007669"/>
    <property type="project" value="UniProtKB-EC"/>
</dbReference>
<dbReference type="KEGG" id="cnc:CNE_1c36640"/>
<keyword evidence="2" id="KW-0418">Kinase</keyword>
<evidence type="ECO:0000256" key="1">
    <source>
        <dbReference type="SAM" id="MobiDB-lite"/>
    </source>
</evidence>
<dbReference type="AlphaFoldDB" id="G0F0R9"/>
<accession>G0F0R9</accession>
<proteinExistence type="predicted"/>
<sequence length="157" mass="17114">MVHTADSRFVKGRKGRNPCKAWPAGRWGRHTPGVMSHSDRHIPLQLRGGPVYAKGRGGPCGCATVALRARRGGCAGWPDFVRVRSRDGSKARPTIRGGTGTGKDTTGAPPCFLLCNNRCHRPAWGFSIFLNNTVGRRAAWWPRAPTGTRPLDNQSCR</sequence>
<protein>
    <submittedName>
        <fullName evidence="2">GTP dependend phosphoenolpyruvate carboxykinase pckG</fullName>
        <ecNumber evidence="2">4.1.1.32</ecNumber>
    </submittedName>
</protein>
<dbReference type="Proteomes" id="UP000006798">
    <property type="component" value="Chromosome 1"/>
</dbReference>
<keyword evidence="2" id="KW-0456">Lyase</keyword>
<reference evidence="2 3" key="1">
    <citation type="journal article" date="2011" name="J. Bacteriol.">
        <title>Complete genome sequence of the type strain Cupriavidus necator N-1.</title>
        <authorList>
            <person name="Poehlein A."/>
            <person name="Kusian B."/>
            <person name="Friedrich B."/>
            <person name="Daniel R."/>
            <person name="Bowien B."/>
        </authorList>
    </citation>
    <scope>NUCLEOTIDE SEQUENCE [LARGE SCALE GENOMIC DNA]</scope>
    <source>
        <strain evidence="3">ATCC 43291 / DSM 13513 / CCUG 52238 / LMG 8453 / N-1</strain>
    </source>
</reference>
<dbReference type="HOGENOM" id="CLU_1674991_0_0_4"/>